<proteinExistence type="predicted"/>
<keyword evidence="2" id="KW-1185">Reference proteome</keyword>
<accession>A0A1I8NRR9</accession>
<reference evidence="1" key="1">
    <citation type="submission" date="2020-05" db="UniProtKB">
        <authorList>
            <consortium name="EnsemblMetazoa"/>
        </authorList>
    </citation>
    <scope>IDENTIFICATION</scope>
    <source>
        <strain evidence="1">USDA</strain>
    </source>
</reference>
<dbReference type="EnsemblMetazoa" id="SCAU001464-RA">
    <property type="protein sequence ID" value="SCAU001464-PA"/>
    <property type="gene ID" value="SCAU001464"/>
</dbReference>
<dbReference type="Proteomes" id="UP000095300">
    <property type="component" value="Unassembled WGS sequence"/>
</dbReference>
<evidence type="ECO:0008006" key="3">
    <source>
        <dbReference type="Google" id="ProtNLM"/>
    </source>
</evidence>
<evidence type="ECO:0000313" key="2">
    <source>
        <dbReference type="Proteomes" id="UP000095300"/>
    </source>
</evidence>
<name>A0A1I8NRR9_STOCA</name>
<organism evidence="1 2">
    <name type="scientific">Stomoxys calcitrans</name>
    <name type="common">Stable fly</name>
    <name type="synonym">Conops calcitrans</name>
    <dbReference type="NCBI Taxonomy" id="35570"/>
    <lineage>
        <taxon>Eukaryota</taxon>
        <taxon>Metazoa</taxon>
        <taxon>Ecdysozoa</taxon>
        <taxon>Arthropoda</taxon>
        <taxon>Hexapoda</taxon>
        <taxon>Insecta</taxon>
        <taxon>Pterygota</taxon>
        <taxon>Neoptera</taxon>
        <taxon>Endopterygota</taxon>
        <taxon>Diptera</taxon>
        <taxon>Brachycera</taxon>
        <taxon>Muscomorpha</taxon>
        <taxon>Muscoidea</taxon>
        <taxon>Muscidae</taxon>
        <taxon>Stomoxys</taxon>
    </lineage>
</organism>
<gene>
    <name evidence="1" type="primary">106081473</name>
</gene>
<dbReference type="KEGG" id="scac:106081473"/>
<sequence length="145" mass="17105">MCLTNIASLLAEYKSEEKMHNKVHFYALLLCIIFMQILTSTAIPCDSCGNECASACGTKHFRTCCFNYLRKRTDPNAMKMITNKRLIDFIMLQGRAFYTQNEMSQERRQQQRRQQQQKLLSRTLPFNREDYNGTLVFEDLQAYYD</sequence>
<evidence type="ECO:0000313" key="1">
    <source>
        <dbReference type="EnsemblMetazoa" id="SCAU001464-PA"/>
    </source>
</evidence>
<protein>
    <recommendedName>
        <fullName evidence="3">Trissin</fullName>
    </recommendedName>
</protein>
<dbReference type="OrthoDB" id="8195871at2759"/>
<dbReference type="VEuPathDB" id="VectorBase:SCAU001464"/>
<dbReference type="STRING" id="35570.A0A1I8NRR9"/>
<dbReference type="AlphaFoldDB" id="A0A1I8NRR9"/>